<evidence type="ECO:0000256" key="1">
    <source>
        <dbReference type="ARBA" id="ARBA00004141"/>
    </source>
</evidence>
<dbReference type="STRING" id="947166.A0A1D1VP53"/>
<feature type="region of interest" description="Disordered" evidence="18">
    <location>
        <begin position="686"/>
        <end position="716"/>
    </location>
</feature>
<dbReference type="InterPro" id="IPR042231">
    <property type="entry name" value="Cho/carn_acyl_trans_2"/>
</dbReference>
<name>A0A1D1VP53_RAMVA</name>
<evidence type="ECO:0000256" key="9">
    <source>
        <dbReference type="ARBA" id="ARBA00022832"/>
    </source>
</evidence>
<keyword evidence="8 19" id="KW-0812">Transmembrane</keyword>
<comment type="caution">
    <text evidence="22">The sequence shown here is derived from an EMBL/GenBank/DDBJ whole genome shotgun (WGS) entry which is preliminary data.</text>
</comment>
<keyword evidence="23" id="KW-1185">Reference proteome</keyword>
<keyword evidence="10 19" id="KW-1133">Transmembrane helix</keyword>
<evidence type="ECO:0000256" key="16">
    <source>
        <dbReference type="PIRSR" id="PIRSR600542-1"/>
    </source>
</evidence>
<comment type="pathway">
    <text evidence="3">Lipid metabolism; fatty acid beta-oxidation.</text>
</comment>
<accession>A0A1D1VP53</accession>
<dbReference type="Pfam" id="PF16484">
    <property type="entry name" value="CPT_N"/>
    <property type="match status" value="1"/>
</dbReference>
<dbReference type="SUPFAM" id="SSF52777">
    <property type="entry name" value="CoA-dependent acyltransferases"/>
    <property type="match status" value="2"/>
</dbReference>
<evidence type="ECO:0000256" key="5">
    <source>
        <dbReference type="ARBA" id="ARBA00013243"/>
    </source>
</evidence>
<keyword evidence="12" id="KW-0496">Mitochondrion</keyword>
<dbReference type="InterPro" id="IPR023213">
    <property type="entry name" value="CAT-like_dom_sf"/>
</dbReference>
<evidence type="ECO:0000256" key="17">
    <source>
        <dbReference type="RuleBase" id="RU003801"/>
    </source>
</evidence>
<dbReference type="GO" id="GO:0031966">
    <property type="term" value="C:mitochondrial membrane"/>
    <property type="evidence" value="ECO:0007669"/>
    <property type="project" value="UniProtKB-SubCell"/>
</dbReference>
<dbReference type="FunFam" id="3.30.559.10:FF:000042">
    <property type="entry name" value="Carnitine Palmitoyl Transferase"/>
    <property type="match status" value="1"/>
</dbReference>
<gene>
    <name evidence="22" type="primary">RvY_13792</name>
    <name evidence="22" type="synonym">RvY_13792.1</name>
    <name evidence="22" type="ORF">RvY_13792-1</name>
</gene>
<evidence type="ECO:0000256" key="6">
    <source>
        <dbReference type="ARBA" id="ARBA00022448"/>
    </source>
</evidence>
<feature type="compositionally biased region" description="Polar residues" evidence="18">
    <location>
        <begin position="686"/>
        <end position="699"/>
    </location>
</feature>
<feature type="active site" description="Proton acceptor" evidence="16">
    <location>
        <position position="476"/>
    </location>
</feature>
<feature type="domain" description="Carnitine O-palmitoyltransferase N-terminal" evidence="21">
    <location>
        <begin position="1"/>
        <end position="47"/>
    </location>
</feature>
<feature type="transmembrane region" description="Helical" evidence="19">
    <location>
        <begin position="53"/>
        <end position="74"/>
    </location>
</feature>
<dbReference type="Gene3D" id="6.10.250.1760">
    <property type="match status" value="1"/>
</dbReference>
<dbReference type="PANTHER" id="PTHR22589:SF31">
    <property type="entry name" value="CARNITINE O-PALMITOYLTRANSFERASE"/>
    <property type="match status" value="1"/>
</dbReference>
<evidence type="ECO:0000256" key="4">
    <source>
        <dbReference type="ARBA" id="ARBA00005232"/>
    </source>
</evidence>
<keyword evidence="14 17" id="KW-0012">Acyltransferase</keyword>
<comment type="subcellular location">
    <subcellularLocation>
        <location evidence="1">Membrane</location>
        <topology evidence="1">Multi-pass membrane protein</topology>
    </subcellularLocation>
    <subcellularLocation>
        <location evidence="2">Mitochondrion membrane</location>
    </subcellularLocation>
</comment>
<dbReference type="PROSITE" id="PS00440">
    <property type="entry name" value="ACYLTRANSF_C_2"/>
    <property type="match status" value="1"/>
</dbReference>
<dbReference type="EMBL" id="BDGG01000009">
    <property type="protein sequence ID" value="GAV03357.1"/>
    <property type="molecule type" value="Genomic_DNA"/>
</dbReference>
<dbReference type="GO" id="GO:0004095">
    <property type="term" value="F:carnitine O-palmitoyltransferase activity"/>
    <property type="evidence" value="ECO:0007669"/>
    <property type="project" value="UniProtKB-EC"/>
</dbReference>
<dbReference type="AlphaFoldDB" id="A0A1D1VP53"/>
<dbReference type="InterPro" id="IPR032476">
    <property type="entry name" value="CPT_N"/>
</dbReference>
<evidence type="ECO:0000256" key="14">
    <source>
        <dbReference type="ARBA" id="ARBA00023315"/>
    </source>
</evidence>
<keyword evidence="9" id="KW-0276">Fatty acid metabolism</keyword>
<reference evidence="22 23" key="1">
    <citation type="journal article" date="2016" name="Nat. Commun.">
        <title>Extremotolerant tardigrade genome and improved radiotolerance of human cultured cells by tardigrade-unique protein.</title>
        <authorList>
            <person name="Hashimoto T."/>
            <person name="Horikawa D.D."/>
            <person name="Saito Y."/>
            <person name="Kuwahara H."/>
            <person name="Kozuka-Hata H."/>
            <person name="Shin-I T."/>
            <person name="Minakuchi Y."/>
            <person name="Ohishi K."/>
            <person name="Motoyama A."/>
            <person name="Aizu T."/>
            <person name="Enomoto A."/>
            <person name="Kondo K."/>
            <person name="Tanaka S."/>
            <person name="Hara Y."/>
            <person name="Koshikawa S."/>
            <person name="Sagara H."/>
            <person name="Miura T."/>
            <person name="Yokobori S."/>
            <person name="Miyagawa K."/>
            <person name="Suzuki Y."/>
            <person name="Kubo T."/>
            <person name="Oyama M."/>
            <person name="Kohara Y."/>
            <person name="Fujiyama A."/>
            <person name="Arakawa K."/>
            <person name="Katayama T."/>
            <person name="Toyoda A."/>
            <person name="Kunieda T."/>
        </authorList>
    </citation>
    <scope>NUCLEOTIDE SEQUENCE [LARGE SCALE GENOMIC DNA]</scope>
    <source>
        <strain evidence="22 23">YOKOZUNA-1</strain>
    </source>
</reference>
<dbReference type="UniPathway" id="UPA00659"/>
<comment type="similarity">
    <text evidence="4 17">Belongs to the carnitine/choline acetyltransferase family.</text>
</comment>
<evidence type="ECO:0000256" key="12">
    <source>
        <dbReference type="ARBA" id="ARBA00023128"/>
    </source>
</evidence>
<evidence type="ECO:0000256" key="11">
    <source>
        <dbReference type="ARBA" id="ARBA00023098"/>
    </source>
</evidence>
<dbReference type="InterPro" id="IPR000542">
    <property type="entry name" value="Carn_acyl_trans"/>
</dbReference>
<sequence>MAEAKLAVAFSFNVSHEGVRLDYDKELVKELMHTAKRSWRYRFIRFWNNIKNVVFPFTMPSVVALIVLTSSLTVHDYFDMNFDPTFGLARRLTTFAPWNLLPARESLIVSAVTMNTVGWATVIFLVRWSIQMLLHYHGVMYERRGIYSLKTRIWFILMRLLQGNRKPQLYSFSGMMPILPLPPLKDTMQRYLRSVRPLLDDNEYTRMLNLAMEFETGVGRRFQRYLYFKWLISTNYVSDWWEEYVYLRSRSPIMINSNFYAMDTLLFRGTKNQAARAANLIYSLLSFRRMLHRQDVTPLMLDSLIPLDSWQYQRTFDTTRVPGIETDRVFHFDNSTHIVALHKGRYYKVPTHGKGRLLNPKELELQMERILEDTSPPQPGETMLAALTAGERKAWAQIRNTYFTRGVNRVSLETIERGAFFLCLDEEEHYYLESDASKLDAYCKWLLHGNGKNRWYDKSFNVIVMANGKAGLNVEHSWADAPVIGHAWEWAITEDLGVLGYTEAGHTKGMIVANPTPPQRLRFELHDECLEEIAHSYQTANELCDDVDLVVLMFQDYGKGFMKGCRVSPDAYIQLALQLAYRRDAGRFHLTYEASMTRLFREGRTETVRPCTIESTAFAESMFDGTPVEERIALLRRACEVHQHNYLDAMCGKGIDRHLFCLYVVSKYLQTESPFLNEVLSEPWRLSTSQTPQTQTGRTDLTKRPEEISPGGGFGPVADDGYGVSYIISGENVLFFHISSKKSSTKTNSDRFRRAIRQSLLDMRALFDPNADRSTSPTQTRTSVPPTVVPGGRSSR</sequence>
<comment type="catalytic activity">
    <reaction evidence="15">
        <text>(R)-carnitine + hexadecanoyl-CoA = O-hexadecanoyl-(R)-carnitine + CoA</text>
        <dbReference type="Rhea" id="RHEA:12661"/>
        <dbReference type="ChEBI" id="CHEBI:16347"/>
        <dbReference type="ChEBI" id="CHEBI:17490"/>
        <dbReference type="ChEBI" id="CHEBI:57287"/>
        <dbReference type="ChEBI" id="CHEBI:57379"/>
        <dbReference type="EC" id="2.3.1.21"/>
    </reaction>
    <physiologicalReaction direction="left-to-right" evidence="15">
        <dbReference type="Rhea" id="RHEA:12662"/>
    </physiologicalReaction>
</comment>
<evidence type="ECO:0000256" key="3">
    <source>
        <dbReference type="ARBA" id="ARBA00005005"/>
    </source>
</evidence>
<evidence type="ECO:0000313" key="23">
    <source>
        <dbReference type="Proteomes" id="UP000186922"/>
    </source>
</evidence>
<dbReference type="Gene3D" id="3.30.559.70">
    <property type="entry name" value="Choline/Carnitine o-acyltransferase, domain 2"/>
    <property type="match status" value="1"/>
</dbReference>
<feature type="compositionally biased region" description="Polar residues" evidence="18">
    <location>
        <begin position="772"/>
        <end position="785"/>
    </location>
</feature>
<feature type="domain" description="Choline/carnitine acyltransferase" evidence="20">
    <location>
        <begin position="179"/>
        <end position="758"/>
    </location>
</feature>
<evidence type="ECO:0000259" key="20">
    <source>
        <dbReference type="Pfam" id="PF00755"/>
    </source>
</evidence>
<evidence type="ECO:0000256" key="13">
    <source>
        <dbReference type="ARBA" id="ARBA00023136"/>
    </source>
</evidence>
<dbReference type="EC" id="2.3.1.21" evidence="5"/>
<organism evidence="22 23">
    <name type="scientific">Ramazzottius varieornatus</name>
    <name type="common">Water bear</name>
    <name type="synonym">Tardigrade</name>
    <dbReference type="NCBI Taxonomy" id="947166"/>
    <lineage>
        <taxon>Eukaryota</taxon>
        <taxon>Metazoa</taxon>
        <taxon>Ecdysozoa</taxon>
        <taxon>Tardigrada</taxon>
        <taxon>Eutardigrada</taxon>
        <taxon>Parachela</taxon>
        <taxon>Hypsibioidea</taxon>
        <taxon>Ramazzottiidae</taxon>
        <taxon>Ramazzottius</taxon>
    </lineage>
</organism>
<dbReference type="Pfam" id="PF00755">
    <property type="entry name" value="Carn_acyltransf"/>
    <property type="match status" value="1"/>
</dbReference>
<evidence type="ECO:0000256" key="15">
    <source>
        <dbReference type="ARBA" id="ARBA00048480"/>
    </source>
</evidence>
<evidence type="ECO:0000256" key="7">
    <source>
        <dbReference type="ARBA" id="ARBA00022679"/>
    </source>
</evidence>
<dbReference type="InterPro" id="IPR039551">
    <property type="entry name" value="Cho/carn_acyl_trans"/>
</dbReference>
<protein>
    <recommendedName>
        <fullName evidence="5">carnitine O-palmitoyltransferase</fullName>
        <ecNumber evidence="5">2.3.1.21</ecNumber>
    </recommendedName>
</protein>
<keyword evidence="11" id="KW-0443">Lipid metabolism</keyword>
<evidence type="ECO:0000259" key="21">
    <source>
        <dbReference type="Pfam" id="PF16484"/>
    </source>
</evidence>
<evidence type="ECO:0000256" key="18">
    <source>
        <dbReference type="SAM" id="MobiDB-lite"/>
    </source>
</evidence>
<dbReference type="FunFam" id="3.30.559.70:FF:000001">
    <property type="entry name" value="Carnitine O-palmitoyltransferase 1, liver isoform"/>
    <property type="match status" value="1"/>
</dbReference>
<dbReference type="OrthoDB" id="240216at2759"/>
<evidence type="ECO:0000256" key="10">
    <source>
        <dbReference type="ARBA" id="ARBA00022989"/>
    </source>
</evidence>
<proteinExistence type="inferred from homology"/>
<evidence type="ECO:0000256" key="8">
    <source>
        <dbReference type="ARBA" id="ARBA00022692"/>
    </source>
</evidence>
<evidence type="ECO:0000313" key="22">
    <source>
        <dbReference type="EMBL" id="GAV03357.1"/>
    </source>
</evidence>
<feature type="region of interest" description="Disordered" evidence="18">
    <location>
        <begin position="767"/>
        <end position="796"/>
    </location>
</feature>
<keyword evidence="13 19" id="KW-0472">Membrane</keyword>
<evidence type="ECO:0000256" key="19">
    <source>
        <dbReference type="SAM" id="Phobius"/>
    </source>
</evidence>
<dbReference type="GO" id="GO:0009437">
    <property type="term" value="P:carnitine metabolic process"/>
    <property type="evidence" value="ECO:0007669"/>
    <property type="project" value="TreeGrafter"/>
</dbReference>
<keyword evidence="6" id="KW-0813">Transport</keyword>
<evidence type="ECO:0000256" key="2">
    <source>
        <dbReference type="ARBA" id="ARBA00004325"/>
    </source>
</evidence>
<keyword evidence="7 17" id="KW-0808">Transferase</keyword>
<dbReference type="Proteomes" id="UP000186922">
    <property type="component" value="Unassembled WGS sequence"/>
</dbReference>
<dbReference type="Gene3D" id="3.30.559.10">
    <property type="entry name" value="Chloramphenicol acetyltransferase-like domain"/>
    <property type="match status" value="1"/>
</dbReference>
<dbReference type="GO" id="GO:0006635">
    <property type="term" value="P:fatty acid beta-oxidation"/>
    <property type="evidence" value="ECO:0007669"/>
    <property type="project" value="UniProtKB-UniPathway"/>
</dbReference>
<dbReference type="PANTHER" id="PTHR22589">
    <property type="entry name" value="CARNITINE O-ACYLTRANSFERASE"/>
    <property type="match status" value="1"/>
</dbReference>